<gene>
    <name evidence="2" type="ORF">JOE21_000143</name>
</gene>
<dbReference type="InterPro" id="IPR029063">
    <property type="entry name" value="SAM-dependent_MTases_sf"/>
</dbReference>
<dbReference type="Gene3D" id="3.40.50.150">
    <property type="entry name" value="Vaccinia Virus protein VP39"/>
    <property type="match status" value="1"/>
</dbReference>
<evidence type="ECO:0000259" key="1">
    <source>
        <dbReference type="Pfam" id="PF08241"/>
    </source>
</evidence>
<dbReference type="EMBL" id="JAVDQG010000001">
    <property type="protein sequence ID" value="MDR6224155.1"/>
    <property type="molecule type" value="Genomic_DNA"/>
</dbReference>
<name>A0ABU1IK10_9BACL</name>
<reference evidence="2 3" key="1">
    <citation type="submission" date="2023-07" db="EMBL/GenBank/DDBJ databases">
        <title>Genomic Encyclopedia of Type Strains, Phase IV (KMG-IV): sequencing the most valuable type-strain genomes for metagenomic binning, comparative biology and taxonomic classification.</title>
        <authorList>
            <person name="Goeker M."/>
        </authorList>
    </citation>
    <scope>NUCLEOTIDE SEQUENCE [LARGE SCALE GENOMIC DNA]</scope>
    <source>
        <strain evidence="2 3">DSM 45903</strain>
    </source>
</reference>
<comment type="caution">
    <text evidence="2">The sequence shown here is derived from an EMBL/GenBank/DDBJ whole genome shotgun (WGS) entry which is preliminary data.</text>
</comment>
<proteinExistence type="predicted"/>
<keyword evidence="3" id="KW-1185">Reference proteome</keyword>
<keyword evidence="2" id="KW-0830">Ubiquinone</keyword>
<dbReference type="RefSeq" id="WP_309861043.1">
    <property type="nucleotide sequence ID" value="NZ_JAVDQG010000001.1"/>
</dbReference>
<dbReference type="Pfam" id="PF08241">
    <property type="entry name" value="Methyltransf_11"/>
    <property type="match status" value="1"/>
</dbReference>
<evidence type="ECO:0000313" key="3">
    <source>
        <dbReference type="Proteomes" id="UP001185012"/>
    </source>
</evidence>
<dbReference type="PANTHER" id="PTHR43591:SF110">
    <property type="entry name" value="RHODANESE DOMAIN-CONTAINING PROTEIN"/>
    <property type="match status" value="1"/>
</dbReference>
<feature type="domain" description="Methyltransferase type 11" evidence="1">
    <location>
        <begin position="51"/>
        <end position="143"/>
    </location>
</feature>
<dbReference type="PANTHER" id="PTHR43591">
    <property type="entry name" value="METHYLTRANSFERASE"/>
    <property type="match status" value="1"/>
</dbReference>
<sequence length="210" mass="23611">MSRTLQESRALFDDWASTYDRDLVDPSGPLTGYRTSLDTAFEMAGNHDRVLDIGIGTGGFASLFHQRGSRIVGVDISEKMLEQCREQYPDFVLQQGSFTPLPFKAGEFDAAISSFCFHEVASAERPEALAEVYRVLKPGGLFCLLDILFASIPAREDARRAIGKHWDEEEDYPLVEKVDTWLRQAGFASVQWRQTAPCHWVAVAKKRESC</sequence>
<organism evidence="2 3">
    <name type="scientific">Desmospora profundinema</name>
    <dbReference type="NCBI Taxonomy" id="1571184"/>
    <lineage>
        <taxon>Bacteria</taxon>
        <taxon>Bacillati</taxon>
        <taxon>Bacillota</taxon>
        <taxon>Bacilli</taxon>
        <taxon>Bacillales</taxon>
        <taxon>Thermoactinomycetaceae</taxon>
        <taxon>Desmospora</taxon>
    </lineage>
</organism>
<dbReference type="SUPFAM" id="SSF53335">
    <property type="entry name" value="S-adenosyl-L-methionine-dependent methyltransferases"/>
    <property type="match status" value="1"/>
</dbReference>
<protein>
    <submittedName>
        <fullName evidence="2">Ubiquinone/menaquinone biosynthesis C-methylase UbiE</fullName>
    </submittedName>
</protein>
<accession>A0ABU1IK10</accession>
<dbReference type="CDD" id="cd02440">
    <property type="entry name" value="AdoMet_MTases"/>
    <property type="match status" value="1"/>
</dbReference>
<evidence type="ECO:0000313" key="2">
    <source>
        <dbReference type="EMBL" id="MDR6224155.1"/>
    </source>
</evidence>
<dbReference type="InterPro" id="IPR013216">
    <property type="entry name" value="Methyltransf_11"/>
</dbReference>
<dbReference type="Proteomes" id="UP001185012">
    <property type="component" value="Unassembled WGS sequence"/>
</dbReference>